<dbReference type="PROSITE" id="PS50103">
    <property type="entry name" value="ZF_C3H1"/>
    <property type="match status" value="2"/>
</dbReference>
<organism evidence="3 4">
    <name type="scientific">Calocera viscosa (strain TUFC12733)</name>
    <dbReference type="NCBI Taxonomy" id="1330018"/>
    <lineage>
        <taxon>Eukaryota</taxon>
        <taxon>Fungi</taxon>
        <taxon>Dikarya</taxon>
        <taxon>Basidiomycota</taxon>
        <taxon>Agaricomycotina</taxon>
        <taxon>Dacrymycetes</taxon>
        <taxon>Dacrymycetales</taxon>
        <taxon>Dacrymycetaceae</taxon>
        <taxon>Calocera</taxon>
    </lineage>
</organism>
<feature type="domain" description="C3H1-type" evidence="2">
    <location>
        <begin position="54"/>
        <end position="83"/>
    </location>
</feature>
<gene>
    <name evidence="3" type="ORF">CALVIDRAFT_541589</name>
</gene>
<feature type="zinc finger region" description="C3H1-type" evidence="1">
    <location>
        <begin position="54"/>
        <end position="83"/>
    </location>
</feature>
<protein>
    <recommendedName>
        <fullName evidence="2">C3H1-type domain-containing protein</fullName>
    </recommendedName>
</protein>
<feature type="domain" description="C3H1-type" evidence="2">
    <location>
        <begin position="15"/>
        <end position="45"/>
    </location>
</feature>
<proteinExistence type="predicted"/>
<sequence length="83" mass="9159">MPSKKGKKPGKGSRGKVNIRCWFYEGKNISGCPTPDTCRYVHPWEPEWPTVASAQTVIRCNYFDHDGAPIGGGCPRGSSCRFV</sequence>
<reference evidence="3 4" key="1">
    <citation type="journal article" date="2016" name="Mol. Biol. Evol.">
        <title>Comparative Genomics of Early-Diverging Mushroom-Forming Fungi Provides Insights into the Origins of Lignocellulose Decay Capabilities.</title>
        <authorList>
            <person name="Nagy L.G."/>
            <person name="Riley R."/>
            <person name="Tritt A."/>
            <person name="Adam C."/>
            <person name="Daum C."/>
            <person name="Floudas D."/>
            <person name="Sun H."/>
            <person name="Yadav J.S."/>
            <person name="Pangilinan J."/>
            <person name="Larsson K.H."/>
            <person name="Matsuura K."/>
            <person name="Barry K."/>
            <person name="Labutti K."/>
            <person name="Kuo R."/>
            <person name="Ohm R.A."/>
            <person name="Bhattacharya S.S."/>
            <person name="Shirouzu T."/>
            <person name="Yoshinaga Y."/>
            <person name="Martin F.M."/>
            <person name="Grigoriev I.V."/>
            <person name="Hibbett D.S."/>
        </authorList>
    </citation>
    <scope>NUCLEOTIDE SEQUENCE [LARGE SCALE GENOMIC DNA]</scope>
    <source>
        <strain evidence="3 4">TUFC12733</strain>
    </source>
</reference>
<dbReference type="Proteomes" id="UP000076738">
    <property type="component" value="Unassembled WGS sequence"/>
</dbReference>
<evidence type="ECO:0000313" key="4">
    <source>
        <dbReference type="Proteomes" id="UP000076738"/>
    </source>
</evidence>
<keyword evidence="4" id="KW-1185">Reference proteome</keyword>
<keyword evidence="1" id="KW-0479">Metal-binding</keyword>
<feature type="zinc finger region" description="C3H1-type" evidence="1">
    <location>
        <begin position="15"/>
        <end position="45"/>
    </location>
</feature>
<evidence type="ECO:0000259" key="2">
    <source>
        <dbReference type="PROSITE" id="PS50103"/>
    </source>
</evidence>
<name>A0A167HJ04_CALVF</name>
<dbReference type="OrthoDB" id="2755196at2759"/>
<evidence type="ECO:0000256" key="1">
    <source>
        <dbReference type="PROSITE-ProRule" id="PRU00723"/>
    </source>
</evidence>
<evidence type="ECO:0000313" key="3">
    <source>
        <dbReference type="EMBL" id="KZO91685.1"/>
    </source>
</evidence>
<dbReference type="GO" id="GO:0008270">
    <property type="term" value="F:zinc ion binding"/>
    <property type="evidence" value="ECO:0007669"/>
    <property type="project" value="UniProtKB-KW"/>
</dbReference>
<dbReference type="AlphaFoldDB" id="A0A167HJ04"/>
<keyword evidence="1" id="KW-0862">Zinc</keyword>
<dbReference type="EMBL" id="KV417319">
    <property type="protein sequence ID" value="KZO91685.1"/>
    <property type="molecule type" value="Genomic_DNA"/>
</dbReference>
<keyword evidence="1" id="KW-0863">Zinc-finger</keyword>
<accession>A0A167HJ04</accession>
<dbReference type="InterPro" id="IPR000571">
    <property type="entry name" value="Znf_CCCH"/>
</dbReference>